<reference evidence="1 2" key="1">
    <citation type="journal article" date="2012" name="Genome Biol.">
        <title>Genome and low-iron response of an oceanic diatom adapted to chronic iron limitation.</title>
        <authorList>
            <person name="Lommer M."/>
            <person name="Specht M."/>
            <person name="Roy A.S."/>
            <person name="Kraemer L."/>
            <person name="Andreson R."/>
            <person name="Gutowska M.A."/>
            <person name="Wolf J."/>
            <person name="Bergner S.V."/>
            <person name="Schilhabel M.B."/>
            <person name="Klostermeier U.C."/>
            <person name="Beiko R.G."/>
            <person name="Rosenstiel P."/>
            <person name="Hippler M."/>
            <person name="Laroche J."/>
        </authorList>
    </citation>
    <scope>NUCLEOTIDE SEQUENCE [LARGE SCALE GENOMIC DNA]</scope>
    <source>
        <strain evidence="1 2">CCMP1005</strain>
    </source>
</reference>
<comment type="caution">
    <text evidence="1">The sequence shown here is derived from an EMBL/GenBank/DDBJ whole genome shotgun (WGS) entry which is preliminary data.</text>
</comment>
<sequence length="306" mass="31530">RSVEALDRGLAGACALARRGGARLRAVDVGVSPGPAAYEWSGDVVRPAAFRLPEGTRNFCAGDAMTGSEVDACLDVGRRETEKMVGESPSGSRLVVCFGEVGIGNTTSSSALIAALSGVPAEELCDGGASVNRAGSNEALVARKVSILERAMAFHGDKDFQADPKLALRAVGGAEIAALVGGMLECSERRIPVLVDGFIVTAAALVASLMDATATQVMLFATRSTERGQATALELIRRVARDGGYPEPCEPALNMGLRMGEGTGALAALPLVRSACSITEMATLREVLDLDMSKSADASADETPSS</sequence>
<name>K0R6X9_THAOC</name>
<dbReference type="Proteomes" id="UP000266841">
    <property type="component" value="Unassembled WGS sequence"/>
</dbReference>
<evidence type="ECO:0008006" key="3">
    <source>
        <dbReference type="Google" id="ProtNLM"/>
    </source>
</evidence>
<dbReference type="InterPro" id="IPR036087">
    <property type="entry name" value="Nict_dMeBzImd_PRibTrfase_sf"/>
</dbReference>
<feature type="non-terminal residue" evidence="1">
    <location>
        <position position="1"/>
    </location>
</feature>
<dbReference type="EMBL" id="AGNL01045077">
    <property type="protein sequence ID" value="EJK49138.1"/>
    <property type="molecule type" value="Genomic_DNA"/>
</dbReference>
<evidence type="ECO:0000313" key="1">
    <source>
        <dbReference type="EMBL" id="EJK49138.1"/>
    </source>
</evidence>
<dbReference type="PANTHER" id="PTHR43463">
    <property type="entry name" value="NICOTINATE-NUCLEOTIDE--DIMETHYLBENZIMIDAZOLE PHOSPHORIBOSYLTRANSFERASE"/>
    <property type="match status" value="1"/>
</dbReference>
<dbReference type="Gene3D" id="3.40.50.10210">
    <property type="match status" value="1"/>
</dbReference>
<keyword evidence="2" id="KW-1185">Reference proteome</keyword>
<dbReference type="InterPro" id="IPR003200">
    <property type="entry name" value="Nict_dMeBzImd_PRibTrfase"/>
</dbReference>
<dbReference type="PANTHER" id="PTHR43463:SF1">
    <property type="entry name" value="NICOTINATE-NUCLEOTIDE--DIMETHYLBENZIMIDAZOLE PHOSPHORIBOSYLTRANSFERASE"/>
    <property type="match status" value="1"/>
</dbReference>
<accession>K0R6X9</accession>
<dbReference type="eggNOG" id="ENOG502S2KZ">
    <property type="taxonomic scope" value="Eukaryota"/>
</dbReference>
<proteinExistence type="predicted"/>
<evidence type="ECO:0000313" key="2">
    <source>
        <dbReference type="Proteomes" id="UP000266841"/>
    </source>
</evidence>
<dbReference type="AlphaFoldDB" id="K0R6X9"/>
<dbReference type="Pfam" id="PF02277">
    <property type="entry name" value="DBI_PRT"/>
    <property type="match status" value="1"/>
</dbReference>
<dbReference type="SUPFAM" id="SSF52733">
    <property type="entry name" value="Nicotinate mononucleotide:5,6-dimethylbenzimidazole phosphoribosyltransferase (CobT)"/>
    <property type="match status" value="1"/>
</dbReference>
<organism evidence="1 2">
    <name type="scientific">Thalassiosira oceanica</name>
    <name type="common">Marine diatom</name>
    <dbReference type="NCBI Taxonomy" id="159749"/>
    <lineage>
        <taxon>Eukaryota</taxon>
        <taxon>Sar</taxon>
        <taxon>Stramenopiles</taxon>
        <taxon>Ochrophyta</taxon>
        <taxon>Bacillariophyta</taxon>
        <taxon>Coscinodiscophyceae</taxon>
        <taxon>Thalassiosirophycidae</taxon>
        <taxon>Thalassiosirales</taxon>
        <taxon>Thalassiosiraceae</taxon>
        <taxon>Thalassiosira</taxon>
    </lineage>
</organism>
<dbReference type="GO" id="GO:0008939">
    <property type="term" value="F:nicotinate-nucleotide-dimethylbenzimidazole phosphoribosyltransferase activity"/>
    <property type="evidence" value="ECO:0007669"/>
    <property type="project" value="InterPro"/>
</dbReference>
<dbReference type="OrthoDB" id="2157177at2759"/>
<gene>
    <name evidence="1" type="ORF">THAOC_32013</name>
</gene>
<protein>
    <recommendedName>
        <fullName evidence="3">Nicotinate-nucleotide--dimethylbenzimidazole phosphoribosyltransferase</fullName>
    </recommendedName>
</protein>
<dbReference type="CDD" id="cd02439">
    <property type="entry name" value="DMB-PRT_CobT"/>
    <property type="match status" value="1"/>
</dbReference>